<keyword evidence="4" id="KW-0804">Transcription</keyword>
<keyword evidence="5" id="KW-0539">Nucleus</keyword>
<dbReference type="InterPro" id="IPR033896">
    <property type="entry name" value="MEF2-like_N"/>
</dbReference>
<dbReference type="GO" id="GO:0046983">
    <property type="term" value="F:protein dimerization activity"/>
    <property type="evidence" value="ECO:0007669"/>
    <property type="project" value="InterPro"/>
</dbReference>
<evidence type="ECO:0000259" key="6">
    <source>
        <dbReference type="PROSITE" id="PS50066"/>
    </source>
</evidence>
<evidence type="ECO:0000256" key="5">
    <source>
        <dbReference type="ARBA" id="ARBA00023242"/>
    </source>
</evidence>
<dbReference type="AlphaFoldDB" id="A0AAF0X3V0"/>
<proteinExistence type="predicted"/>
<dbReference type="CDD" id="cd00265">
    <property type="entry name" value="MADS_MEF2_like"/>
    <property type="match status" value="1"/>
</dbReference>
<reference evidence="8" key="1">
    <citation type="journal article" date="2016" name="Nat. Genet.">
        <title>A high-quality carrot genome assembly provides new insights into carotenoid accumulation and asterid genome evolution.</title>
        <authorList>
            <person name="Iorizzo M."/>
            <person name="Ellison S."/>
            <person name="Senalik D."/>
            <person name="Zeng P."/>
            <person name="Satapoomin P."/>
            <person name="Huang J."/>
            <person name="Bowman M."/>
            <person name="Iovene M."/>
            <person name="Sanseverino W."/>
            <person name="Cavagnaro P."/>
            <person name="Yildiz M."/>
            <person name="Macko-Podgorni A."/>
            <person name="Moranska E."/>
            <person name="Grzebelus E."/>
            <person name="Grzebelus D."/>
            <person name="Ashrafi H."/>
            <person name="Zheng Z."/>
            <person name="Cheng S."/>
            <person name="Spooner D."/>
            <person name="Van Deynze A."/>
            <person name="Simon P."/>
        </authorList>
    </citation>
    <scope>NUCLEOTIDE SEQUENCE</scope>
    <source>
        <tissue evidence="8">Leaf</tissue>
    </source>
</reference>
<dbReference type="GO" id="GO:0000977">
    <property type="term" value="F:RNA polymerase II transcription regulatory region sequence-specific DNA binding"/>
    <property type="evidence" value="ECO:0007669"/>
    <property type="project" value="InterPro"/>
</dbReference>
<dbReference type="InterPro" id="IPR002487">
    <property type="entry name" value="TF_Kbox"/>
</dbReference>
<evidence type="ECO:0000259" key="7">
    <source>
        <dbReference type="PROSITE" id="PS51297"/>
    </source>
</evidence>
<dbReference type="Proteomes" id="UP000077755">
    <property type="component" value="Chromosome 5"/>
</dbReference>
<dbReference type="PROSITE" id="PS51297">
    <property type="entry name" value="K_BOX"/>
    <property type="match status" value="1"/>
</dbReference>
<dbReference type="GO" id="GO:0005634">
    <property type="term" value="C:nucleus"/>
    <property type="evidence" value="ECO:0007669"/>
    <property type="project" value="UniProtKB-SubCell"/>
</dbReference>
<evidence type="ECO:0000313" key="9">
    <source>
        <dbReference type="Proteomes" id="UP000077755"/>
    </source>
</evidence>
<dbReference type="SUPFAM" id="SSF55455">
    <property type="entry name" value="SRF-like"/>
    <property type="match status" value="1"/>
</dbReference>
<feature type="domain" description="MADS-box" evidence="6">
    <location>
        <begin position="1"/>
        <end position="61"/>
    </location>
</feature>
<gene>
    <name evidence="8" type="ORF">DCAR_0520028</name>
</gene>
<dbReference type="Pfam" id="PF01486">
    <property type="entry name" value="K-box"/>
    <property type="match status" value="1"/>
</dbReference>
<evidence type="ECO:0000256" key="2">
    <source>
        <dbReference type="ARBA" id="ARBA00023015"/>
    </source>
</evidence>
<sequence>MARGKIQIKKIENATNRQVTYSKRRKGLFKKARELSVLCDASVSVIMISTTKKAHVYTNPISTKEFYDMYQKLQGVDLWSSCYEKMKEHLIKLKEVNLNLNREIRRKMGECLDGLNFDELCNLENKMENTVMAIREKKMKMITSQTENIRKKIRNSENEQKFLLHQFELRGEDPGYAKVELGEEHKSYLGLSHALQGILALNFSPNQPDPHSGV</sequence>
<feature type="domain" description="K-box" evidence="7">
    <location>
        <begin position="83"/>
        <end position="173"/>
    </location>
</feature>
<evidence type="ECO:0000256" key="4">
    <source>
        <dbReference type="ARBA" id="ARBA00023163"/>
    </source>
</evidence>
<dbReference type="PROSITE" id="PS50066">
    <property type="entry name" value="MADS_BOX_2"/>
    <property type="match status" value="1"/>
</dbReference>
<dbReference type="PANTHER" id="PTHR48019">
    <property type="entry name" value="SERUM RESPONSE FACTOR HOMOLOG"/>
    <property type="match status" value="1"/>
</dbReference>
<keyword evidence="2" id="KW-0805">Transcription regulation</keyword>
<dbReference type="GO" id="GO:0045944">
    <property type="term" value="P:positive regulation of transcription by RNA polymerase II"/>
    <property type="evidence" value="ECO:0007669"/>
    <property type="project" value="InterPro"/>
</dbReference>
<name>A0AAF0X3V0_DAUCS</name>
<dbReference type="Pfam" id="PF00319">
    <property type="entry name" value="SRF-TF"/>
    <property type="match status" value="1"/>
</dbReference>
<protein>
    <submittedName>
        <fullName evidence="8">Uncharacterized protein</fullName>
    </submittedName>
</protein>
<keyword evidence="3" id="KW-0238">DNA-binding</keyword>
<dbReference type="InterPro" id="IPR050142">
    <property type="entry name" value="MADS-box/MEF2_TF"/>
</dbReference>
<evidence type="ECO:0000256" key="1">
    <source>
        <dbReference type="ARBA" id="ARBA00004123"/>
    </source>
</evidence>
<dbReference type="SMART" id="SM00432">
    <property type="entry name" value="MADS"/>
    <property type="match status" value="1"/>
</dbReference>
<evidence type="ECO:0000313" key="8">
    <source>
        <dbReference type="EMBL" id="WOH00655.1"/>
    </source>
</evidence>
<organism evidence="8 9">
    <name type="scientific">Daucus carota subsp. sativus</name>
    <name type="common">Carrot</name>
    <dbReference type="NCBI Taxonomy" id="79200"/>
    <lineage>
        <taxon>Eukaryota</taxon>
        <taxon>Viridiplantae</taxon>
        <taxon>Streptophyta</taxon>
        <taxon>Embryophyta</taxon>
        <taxon>Tracheophyta</taxon>
        <taxon>Spermatophyta</taxon>
        <taxon>Magnoliopsida</taxon>
        <taxon>eudicotyledons</taxon>
        <taxon>Gunneridae</taxon>
        <taxon>Pentapetalae</taxon>
        <taxon>asterids</taxon>
        <taxon>campanulids</taxon>
        <taxon>Apiales</taxon>
        <taxon>Apiaceae</taxon>
        <taxon>Apioideae</taxon>
        <taxon>Scandiceae</taxon>
        <taxon>Daucinae</taxon>
        <taxon>Daucus</taxon>
        <taxon>Daucus sect. Daucus</taxon>
    </lineage>
</organism>
<dbReference type="GO" id="GO:0003700">
    <property type="term" value="F:DNA-binding transcription factor activity"/>
    <property type="evidence" value="ECO:0007669"/>
    <property type="project" value="InterPro"/>
</dbReference>
<dbReference type="PRINTS" id="PR00404">
    <property type="entry name" value="MADSDOMAIN"/>
</dbReference>
<evidence type="ECO:0000256" key="3">
    <source>
        <dbReference type="ARBA" id="ARBA00023125"/>
    </source>
</evidence>
<reference evidence="8" key="2">
    <citation type="submission" date="2022-03" db="EMBL/GenBank/DDBJ databases">
        <title>Draft title - Genomic analysis of global carrot germplasm unveils the trajectory of domestication and the origin of high carotenoid orange carrot.</title>
        <authorList>
            <person name="Iorizzo M."/>
            <person name="Ellison S."/>
            <person name="Senalik D."/>
            <person name="Macko-Podgorni A."/>
            <person name="Grzebelus D."/>
            <person name="Bostan H."/>
            <person name="Rolling W."/>
            <person name="Curaba J."/>
            <person name="Simon P."/>
        </authorList>
    </citation>
    <scope>NUCLEOTIDE SEQUENCE</scope>
    <source>
        <tissue evidence="8">Leaf</tissue>
    </source>
</reference>
<keyword evidence="9" id="KW-1185">Reference proteome</keyword>
<dbReference type="Gene3D" id="3.40.1810.10">
    <property type="entry name" value="Transcription factor, MADS-box"/>
    <property type="match status" value="1"/>
</dbReference>
<accession>A0AAF0X3V0</accession>
<dbReference type="InterPro" id="IPR036879">
    <property type="entry name" value="TF_MADSbox_sf"/>
</dbReference>
<dbReference type="EMBL" id="CP093347">
    <property type="protein sequence ID" value="WOH00655.1"/>
    <property type="molecule type" value="Genomic_DNA"/>
</dbReference>
<comment type="subcellular location">
    <subcellularLocation>
        <location evidence="1">Nucleus</location>
    </subcellularLocation>
</comment>
<dbReference type="InterPro" id="IPR002100">
    <property type="entry name" value="TF_MADSbox"/>
</dbReference>